<accession>A0ABW8F0K2</accession>
<dbReference type="Proteomes" id="UP001617427">
    <property type="component" value="Unassembled WGS sequence"/>
</dbReference>
<reference evidence="8 9" key="1">
    <citation type="submission" date="2024-10" db="EMBL/GenBank/DDBJ databases">
        <title>The Natural Products Discovery Center: Release of the First 8490 Sequenced Strains for Exploring Actinobacteria Biosynthetic Diversity.</title>
        <authorList>
            <person name="Kalkreuter E."/>
            <person name="Kautsar S.A."/>
            <person name="Yang D."/>
            <person name="Bader C.D."/>
            <person name="Teijaro C.N."/>
            <person name="Fluegel L."/>
            <person name="Davis C.M."/>
            <person name="Simpson J.R."/>
            <person name="Lauterbach L."/>
            <person name="Steele A.D."/>
            <person name="Gui C."/>
            <person name="Meng S."/>
            <person name="Li G."/>
            <person name="Viehrig K."/>
            <person name="Ye F."/>
            <person name="Su P."/>
            <person name="Kiefer A.F."/>
            <person name="Nichols A."/>
            <person name="Cepeda A.J."/>
            <person name="Yan W."/>
            <person name="Fan B."/>
            <person name="Jiang Y."/>
            <person name="Adhikari A."/>
            <person name="Zheng C.-J."/>
            <person name="Schuster L."/>
            <person name="Cowan T.M."/>
            <person name="Smanski M.J."/>
            <person name="Chevrette M.G."/>
            <person name="De Carvalho L.P.S."/>
            <person name="Shen B."/>
        </authorList>
    </citation>
    <scope>NUCLEOTIDE SEQUENCE [LARGE SCALE GENOMIC DNA]</scope>
    <source>
        <strain evidence="8 9">NPDC087045</strain>
    </source>
</reference>
<feature type="transmembrane region" description="Helical" evidence="6">
    <location>
        <begin position="182"/>
        <end position="205"/>
    </location>
</feature>
<dbReference type="RefSeq" id="WP_402701069.1">
    <property type="nucleotide sequence ID" value="NZ_JBIUZV010000007.1"/>
</dbReference>
<feature type="transmembrane region" description="Helical" evidence="6">
    <location>
        <begin position="85"/>
        <end position="107"/>
    </location>
</feature>
<sequence>MNSPAMTDGSTDAALMKRLMWKIIPFLMLLYFIAFLDRVNISFASLQMNADLGISSIAYGFGASMFFIGYFFFEVPSNLVLAKVGARIWIARIMITWGVISMCMAFVTGEKSFYLLRFLLGASEAGFFPGIMVYIGRWFPTSYRARVTGIFMVAIPLSGLIGSPISGIILDGMNNVAGLRGWQWMFLIEALPAIVLGLLCLRLLADKPSEVNWLSQQEKERLEAIMASEQQAITATGHYKLSDAFTNPGVLLLAGTLFCIVFGTTGIAFFLPQIIKSFGYSDSMVGYLSAIPYLFGAAAMVYWGRHSDTRRERVWHLIGSFSLATVGFLVLALMLDMHAAAMLGLIIAAMGVYASNVVLWSLPTSLMTGATAAAAVAFINSLANLSGVVAPTLLGWSRQATGSFAATGFIFGGFMLCGIVLMLLFRNTDLFRSNAVLASDATTVNDGEMHVQTARR</sequence>
<dbReference type="InterPro" id="IPR011701">
    <property type="entry name" value="MFS"/>
</dbReference>
<evidence type="ECO:0000313" key="8">
    <source>
        <dbReference type="EMBL" id="MFJ3046791.1"/>
    </source>
</evidence>
<feature type="transmembrane region" description="Helical" evidence="6">
    <location>
        <begin position="19"/>
        <end position="36"/>
    </location>
</feature>
<evidence type="ECO:0000256" key="1">
    <source>
        <dbReference type="ARBA" id="ARBA00004141"/>
    </source>
</evidence>
<evidence type="ECO:0000256" key="5">
    <source>
        <dbReference type="ARBA" id="ARBA00023136"/>
    </source>
</evidence>
<dbReference type="EMBL" id="JBIUZV010000007">
    <property type="protein sequence ID" value="MFJ3046791.1"/>
    <property type="molecule type" value="Genomic_DNA"/>
</dbReference>
<feature type="transmembrane region" description="Helical" evidence="6">
    <location>
        <begin position="147"/>
        <end position="170"/>
    </location>
</feature>
<dbReference type="PROSITE" id="PS50850">
    <property type="entry name" value="MFS"/>
    <property type="match status" value="1"/>
</dbReference>
<evidence type="ECO:0000256" key="3">
    <source>
        <dbReference type="ARBA" id="ARBA00022692"/>
    </source>
</evidence>
<feature type="transmembrane region" description="Helical" evidence="6">
    <location>
        <begin position="113"/>
        <end position="135"/>
    </location>
</feature>
<dbReference type="SUPFAM" id="SSF103473">
    <property type="entry name" value="MFS general substrate transporter"/>
    <property type="match status" value="1"/>
</dbReference>
<name>A0ABW8F0K2_9BURK</name>
<comment type="subcellular location">
    <subcellularLocation>
        <location evidence="1">Membrane</location>
        <topology evidence="1">Multi-pass membrane protein</topology>
    </subcellularLocation>
</comment>
<feature type="transmembrane region" description="Helical" evidence="6">
    <location>
        <begin position="402"/>
        <end position="425"/>
    </location>
</feature>
<dbReference type="InterPro" id="IPR036259">
    <property type="entry name" value="MFS_trans_sf"/>
</dbReference>
<organism evidence="8 9">
    <name type="scientific">Herbaspirillum chlorophenolicum</name>
    <dbReference type="NCBI Taxonomy" id="211589"/>
    <lineage>
        <taxon>Bacteria</taxon>
        <taxon>Pseudomonadati</taxon>
        <taxon>Pseudomonadota</taxon>
        <taxon>Betaproteobacteria</taxon>
        <taxon>Burkholderiales</taxon>
        <taxon>Oxalobacteraceae</taxon>
        <taxon>Herbaspirillum</taxon>
    </lineage>
</organism>
<keyword evidence="3 6" id="KW-0812">Transmembrane</keyword>
<feature type="domain" description="Major facilitator superfamily (MFS) profile" evidence="7">
    <location>
        <begin position="23"/>
        <end position="430"/>
    </location>
</feature>
<feature type="transmembrane region" description="Helical" evidence="6">
    <location>
        <begin position="374"/>
        <end position="396"/>
    </location>
</feature>
<dbReference type="CDD" id="cd17319">
    <property type="entry name" value="MFS_ExuT_GudP_like"/>
    <property type="match status" value="1"/>
</dbReference>
<evidence type="ECO:0000313" key="9">
    <source>
        <dbReference type="Proteomes" id="UP001617427"/>
    </source>
</evidence>
<evidence type="ECO:0000256" key="2">
    <source>
        <dbReference type="ARBA" id="ARBA00022448"/>
    </source>
</evidence>
<evidence type="ECO:0000259" key="7">
    <source>
        <dbReference type="PROSITE" id="PS50850"/>
    </source>
</evidence>
<keyword evidence="4 6" id="KW-1133">Transmembrane helix</keyword>
<protein>
    <submittedName>
        <fullName evidence="8">MFS transporter</fullName>
    </submittedName>
</protein>
<dbReference type="Gene3D" id="1.20.1250.20">
    <property type="entry name" value="MFS general substrate transporter like domains"/>
    <property type="match status" value="2"/>
</dbReference>
<dbReference type="Pfam" id="PF07690">
    <property type="entry name" value="MFS_1"/>
    <property type="match status" value="1"/>
</dbReference>
<feature type="transmembrane region" description="Helical" evidence="6">
    <location>
        <begin position="315"/>
        <end position="335"/>
    </location>
</feature>
<proteinExistence type="predicted"/>
<evidence type="ECO:0000256" key="4">
    <source>
        <dbReference type="ARBA" id="ARBA00022989"/>
    </source>
</evidence>
<feature type="transmembrane region" description="Helical" evidence="6">
    <location>
        <begin position="341"/>
        <end position="362"/>
    </location>
</feature>
<dbReference type="PANTHER" id="PTHR43791">
    <property type="entry name" value="PERMEASE-RELATED"/>
    <property type="match status" value="1"/>
</dbReference>
<keyword evidence="2" id="KW-0813">Transport</keyword>
<dbReference type="PANTHER" id="PTHR43791:SF36">
    <property type="entry name" value="TRANSPORTER, PUTATIVE (AFU_ORTHOLOGUE AFUA_6G08340)-RELATED"/>
    <property type="match status" value="1"/>
</dbReference>
<comment type="caution">
    <text evidence="8">The sequence shown here is derived from an EMBL/GenBank/DDBJ whole genome shotgun (WGS) entry which is preliminary data.</text>
</comment>
<evidence type="ECO:0000256" key="6">
    <source>
        <dbReference type="SAM" id="Phobius"/>
    </source>
</evidence>
<keyword evidence="5 6" id="KW-0472">Membrane</keyword>
<feature type="transmembrane region" description="Helical" evidence="6">
    <location>
        <begin position="284"/>
        <end position="303"/>
    </location>
</feature>
<keyword evidence="9" id="KW-1185">Reference proteome</keyword>
<dbReference type="InterPro" id="IPR020846">
    <property type="entry name" value="MFS_dom"/>
</dbReference>
<gene>
    <name evidence="8" type="ORF">ACIPEN_13255</name>
</gene>
<feature type="transmembrane region" description="Helical" evidence="6">
    <location>
        <begin position="56"/>
        <end position="73"/>
    </location>
</feature>
<feature type="transmembrane region" description="Helical" evidence="6">
    <location>
        <begin position="250"/>
        <end position="272"/>
    </location>
</feature>